<dbReference type="PRINTS" id="PR00133">
    <property type="entry name" value="GLHYDRLASE3"/>
</dbReference>
<dbReference type="Pfam" id="PF00933">
    <property type="entry name" value="Glyco_hydro_3"/>
    <property type="match status" value="1"/>
</dbReference>
<dbReference type="GO" id="GO:0031222">
    <property type="term" value="P:arabinan catabolic process"/>
    <property type="evidence" value="ECO:0007669"/>
    <property type="project" value="TreeGrafter"/>
</dbReference>
<gene>
    <name evidence="5" type="ORF">BX611_1649</name>
</gene>
<dbReference type="GO" id="GO:0046556">
    <property type="term" value="F:alpha-L-arabinofuranosidase activity"/>
    <property type="evidence" value="ECO:0007669"/>
    <property type="project" value="TreeGrafter"/>
</dbReference>
<dbReference type="GO" id="GO:0008422">
    <property type="term" value="F:beta-glucosidase activity"/>
    <property type="evidence" value="ECO:0007669"/>
    <property type="project" value="UniProtKB-ARBA"/>
</dbReference>
<evidence type="ECO:0000259" key="4">
    <source>
        <dbReference type="SMART" id="SM01217"/>
    </source>
</evidence>
<dbReference type="SMART" id="SM01217">
    <property type="entry name" value="Fn3_like"/>
    <property type="match status" value="1"/>
</dbReference>
<comment type="similarity">
    <text evidence="1">Belongs to the glycosyl hydrolase 3 family.</text>
</comment>
<keyword evidence="2" id="KW-0732">Signal</keyword>
<keyword evidence="3" id="KW-0378">Hydrolase</keyword>
<dbReference type="PANTHER" id="PTHR42721:SF3">
    <property type="entry name" value="BETA-D-XYLOSIDASE 5-RELATED"/>
    <property type="match status" value="1"/>
</dbReference>
<dbReference type="InterPro" id="IPR013783">
    <property type="entry name" value="Ig-like_fold"/>
</dbReference>
<dbReference type="Proteomes" id="UP000256429">
    <property type="component" value="Unassembled WGS sequence"/>
</dbReference>
<dbReference type="Pfam" id="PF01915">
    <property type="entry name" value="Glyco_hydro_3_C"/>
    <property type="match status" value="1"/>
</dbReference>
<feature type="domain" description="Fibronectin type III-like" evidence="4">
    <location>
        <begin position="635"/>
        <end position="705"/>
    </location>
</feature>
<keyword evidence="6" id="KW-1185">Reference proteome</keyword>
<accession>A0A3D9RYB6</accession>
<dbReference type="AlphaFoldDB" id="A0A3D9RYB6"/>
<name>A0A3D9RYB6_9FLAO</name>
<evidence type="ECO:0000313" key="6">
    <source>
        <dbReference type="Proteomes" id="UP000256429"/>
    </source>
</evidence>
<dbReference type="Gene3D" id="3.40.50.1700">
    <property type="entry name" value="Glycoside hydrolase family 3 C-terminal domain"/>
    <property type="match status" value="1"/>
</dbReference>
<dbReference type="SUPFAM" id="SSF51445">
    <property type="entry name" value="(Trans)glycosidases"/>
    <property type="match status" value="1"/>
</dbReference>
<dbReference type="RefSeq" id="WP_115879980.1">
    <property type="nucleotide sequence ID" value="NZ_QTTQ01000010.1"/>
</dbReference>
<evidence type="ECO:0000256" key="1">
    <source>
        <dbReference type="ARBA" id="ARBA00005336"/>
    </source>
</evidence>
<dbReference type="SUPFAM" id="SSF52279">
    <property type="entry name" value="Beta-D-glucan exohydrolase, C-terminal domain"/>
    <property type="match status" value="1"/>
</dbReference>
<protein>
    <submittedName>
        <fullName evidence="5">Beta-glucosidase</fullName>
    </submittedName>
</protein>
<evidence type="ECO:0000313" key="5">
    <source>
        <dbReference type="EMBL" id="REE82106.1"/>
    </source>
</evidence>
<dbReference type="InterPro" id="IPR044993">
    <property type="entry name" value="BXL"/>
</dbReference>
<dbReference type="InterPro" id="IPR026891">
    <property type="entry name" value="Fn3-like"/>
</dbReference>
<dbReference type="GO" id="GO:0045493">
    <property type="term" value="P:xylan catabolic process"/>
    <property type="evidence" value="ECO:0007669"/>
    <property type="project" value="InterPro"/>
</dbReference>
<comment type="caution">
    <text evidence="5">The sequence shown here is derived from an EMBL/GenBank/DDBJ whole genome shotgun (WGS) entry which is preliminary data.</text>
</comment>
<evidence type="ECO:0000256" key="3">
    <source>
        <dbReference type="ARBA" id="ARBA00022801"/>
    </source>
</evidence>
<proteinExistence type="inferred from homology"/>
<dbReference type="GO" id="GO:0009044">
    <property type="term" value="F:xylan 1,4-beta-xylosidase activity"/>
    <property type="evidence" value="ECO:0007669"/>
    <property type="project" value="InterPro"/>
</dbReference>
<dbReference type="Pfam" id="PF14310">
    <property type="entry name" value="Fn3-like"/>
    <property type="match status" value="1"/>
</dbReference>
<dbReference type="OrthoDB" id="9805821at2"/>
<organism evidence="5 6">
    <name type="scientific">Lutibacter oceani</name>
    <dbReference type="NCBI Taxonomy" id="1853311"/>
    <lineage>
        <taxon>Bacteria</taxon>
        <taxon>Pseudomonadati</taxon>
        <taxon>Bacteroidota</taxon>
        <taxon>Flavobacteriia</taxon>
        <taxon>Flavobacteriales</taxon>
        <taxon>Flavobacteriaceae</taxon>
        <taxon>Lutibacter</taxon>
    </lineage>
</organism>
<dbReference type="InterPro" id="IPR002772">
    <property type="entry name" value="Glyco_hydro_3_C"/>
</dbReference>
<sequence length="715" mass="79939">MKSLRYLFFLVTIIKLSAQNVEHPFQNQELDVETRITSLLSLMSIDEKVKALSTNPSIERLGVKGTGHVEGLHGLALGGSPGFWGGKDKEIIPTTTFPQAYGLGETWDTELIQKVAEVEGYETRYAFQKYNRGGLVVRAPNADLARDPRWGRTEESYGEDAFLTGSLTVAFIKGLQGNDPNYWQTASLMKHFLANSNEDGRTYTSSNFNERLWREYYSFPFKMGVTKGGSRAYMAAYNKVNGIPAMVHPMLKEITQKEWGQNGIICTDGGAYMLLLRDHKYYADKYLGAAATIKAGINQFLDDYTEGVYGALANGYLTESDIDTELRGVFRVMIKLGMLDSEEKNPYSQIGKNEKIDPWLTQKHKNLALLATQKSIVLLKNNQNLLPLHKEKLKTIAVIGNNANDVFLDWYSGTPPYAISALEGIKNKVGENIEIVFTPNNTDGKAVEYAKKADVVIVLVGNHPTCDAGWAKCPKPSNGKEAVDRESLTLEEEDLIKLVYQANNNTIVGLISSFPYAINWTQENVPAIVHLTHNSQELGNALADVLFGDYNPAGRLTQTWVKSITDLPDFLNYDITKGRTYMYAKNKPLYAFGYGLSYTSFEYSNLKTSKNAISENDTILVSVDIKNTGEFNGEEVIQLYVNHPFSKVQRPIKELKGFKRVFVAAGKKATVTIPLIAADLKYWNTKKQQFELEKESVEIQIGSASNNIKLKKILK</sequence>
<dbReference type="FunFam" id="2.60.40.10:FF:000495">
    <property type="entry name" value="Periplasmic beta-glucosidase"/>
    <property type="match status" value="1"/>
</dbReference>
<evidence type="ECO:0000256" key="2">
    <source>
        <dbReference type="ARBA" id="ARBA00022729"/>
    </source>
</evidence>
<dbReference type="Gene3D" id="3.20.20.300">
    <property type="entry name" value="Glycoside hydrolase, family 3, N-terminal domain"/>
    <property type="match status" value="1"/>
</dbReference>
<dbReference type="EMBL" id="QTTQ01000010">
    <property type="protein sequence ID" value="REE82106.1"/>
    <property type="molecule type" value="Genomic_DNA"/>
</dbReference>
<reference evidence="5 6" key="1">
    <citation type="submission" date="2018-08" db="EMBL/GenBank/DDBJ databases">
        <title>Genomic Encyclopedia of Type Strains, Phase III (KMG-III): the genomes of soil and plant-associated and newly described type strains.</title>
        <authorList>
            <person name="Whitman W."/>
        </authorList>
    </citation>
    <scope>NUCLEOTIDE SEQUENCE [LARGE SCALE GENOMIC DNA]</scope>
    <source>
        <strain evidence="5 6">325-5</strain>
    </source>
</reference>
<dbReference type="InterPro" id="IPR036881">
    <property type="entry name" value="Glyco_hydro_3_C_sf"/>
</dbReference>
<dbReference type="PANTHER" id="PTHR42721">
    <property type="entry name" value="SUGAR HYDROLASE-RELATED"/>
    <property type="match status" value="1"/>
</dbReference>
<dbReference type="InterPro" id="IPR017853">
    <property type="entry name" value="GH"/>
</dbReference>
<dbReference type="InterPro" id="IPR001764">
    <property type="entry name" value="Glyco_hydro_3_N"/>
</dbReference>
<dbReference type="Gene3D" id="2.60.40.10">
    <property type="entry name" value="Immunoglobulins"/>
    <property type="match status" value="1"/>
</dbReference>
<dbReference type="InterPro" id="IPR036962">
    <property type="entry name" value="Glyco_hydro_3_N_sf"/>
</dbReference>